<evidence type="ECO:0000256" key="1">
    <source>
        <dbReference type="ARBA" id="ARBA00004448"/>
    </source>
</evidence>
<dbReference type="OrthoDB" id="448427at2759"/>
<evidence type="ECO:0000256" key="6">
    <source>
        <dbReference type="ARBA" id="ARBA00022792"/>
    </source>
</evidence>
<dbReference type="PANTHER" id="PTHR45618">
    <property type="entry name" value="MITOCHONDRIAL DICARBOXYLATE CARRIER-RELATED"/>
    <property type="match status" value="1"/>
</dbReference>
<dbReference type="Pfam" id="PF00153">
    <property type="entry name" value="Mito_carr"/>
    <property type="match status" value="3"/>
</dbReference>
<sequence length="307" mass="33371">MSGSASPPTFKPSPGMTLLLSGSAGILGWLPVHPFDVLKIRMQLNAEGGGTKLYKNSVDAVAKIFKTEGLWGLYSGLSAGITRQATYTTLRGGLYQILRDRYTVPGANPTVAVKLGCGLTSGAIASVVCCPVEVSLVRMQADGRLPVAERRGYTNVFNALYRIAKEEGILTCWRGSTPTVARAMVVNMVQFGSYDQAKEVLMAMTPLKGVGLHFSASLISGFTYSAASLPFDIAKTRMQNQKTPAGEIPQYRNIFQTMWRIGSLEGPLSLWKGFWPYFGRGGGHSIFMFLWLEQLKLLAHRAGTYAL</sequence>
<keyword evidence="7" id="KW-1133">Transmembrane helix</keyword>
<keyword evidence="5" id="KW-0677">Repeat</keyword>
<dbReference type="PhylomeDB" id="A0A0G4GW21"/>
<dbReference type="GO" id="GO:0005743">
    <property type="term" value="C:mitochondrial inner membrane"/>
    <property type="evidence" value="ECO:0007669"/>
    <property type="project" value="UniProtKB-SubCell"/>
</dbReference>
<dbReference type="InterPro" id="IPR023395">
    <property type="entry name" value="MCP_dom_sf"/>
</dbReference>
<keyword evidence="6" id="KW-0999">Mitochondrion inner membrane</keyword>
<keyword evidence="13" id="KW-1185">Reference proteome</keyword>
<comment type="subcellular location">
    <subcellularLocation>
        <location evidence="1">Mitochondrion inner membrane</location>
        <topology evidence="1">Multi-pass membrane protein</topology>
    </subcellularLocation>
</comment>
<evidence type="ECO:0000256" key="3">
    <source>
        <dbReference type="ARBA" id="ARBA00022448"/>
    </source>
</evidence>
<dbReference type="SUPFAM" id="SSF103506">
    <property type="entry name" value="Mitochondrial carrier"/>
    <property type="match status" value="1"/>
</dbReference>
<keyword evidence="3 11" id="KW-0813">Transport</keyword>
<dbReference type="VEuPathDB" id="CryptoDB:Vbra_22402"/>
<keyword evidence="9 10" id="KW-0472">Membrane</keyword>
<evidence type="ECO:0000256" key="10">
    <source>
        <dbReference type="PROSITE-ProRule" id="PRU00282"/>
    </source>
</evidence>
<protein>
    <recommendedName>
        <fullName evidence="14">Mitochondrial 2-oxoglutarate/malate carrier protein</fullName>
    </recommendedName>
</protein>
<dbReference type="InterPro" id="IPR050391">
    <property type="entry name" value="Mito_Metabolite_Transporter"/>
</dbReference>
<dbReference type="PROSITE" id="PS50920">
    <property type="entry name" value="SOLCAR"/>
    <property type="match status" value="3"/>
</dbReference>
<evidence type="ECO:0008006" key="14">
    <source>
        <dbReference type="Google" id="ProtNLM"/>
    </source>
</evidence>
<evidence type="ECO:0000256" key="9">
    <source>
        <dbReference type="ARBA" id="ARBA00023136"/>
    </source>
</evidence>
<comment type="similarity">
    <text evidence="2 11">Belongs to the mitochondrial carrier (TC 2.A.29) family.</text>
</comment>
<organism evidence="12 13">
    <name type="scientific">Vitrella brassicaformis (strain CCMP3155)</name>
    <dbReference type="NCBI Taxonomy" id="1169540"/>
    <lineage>
        <taxon>Eukaryota</taxon>
        <taxon>Sar</taxon>
        <taxon>Alveolata</taxon>
        <taxon>Colpodellida</taxon>
        <taxon>Vitrellaceae</taxon>
        <taxon>Vitrella</taxon>
    </lineage>
</organism>
<dbReference type="Gene3D" id="1.50.40.10">
    <property type="entry name" value="Mitochondrial carrier domain"/>
    <property type="match status" value="1"/>
</dbReference>
<evidence type="ECO:0000256" key="11">
    <source>
        <dbReference type="RuleBase" id="RU000488"/>
    </source>
</evidence>
<dbReference type="FunFam" id="1.50.40.10:FF:000009">
    <property type="entry name" value="Mitochondrial 2-oxoglutarate/malate carrier protein"/>
    <property type="match status" value="1"/>
</dbReference>
<accession>A0A0G4GW21</accession>
<evidence type="ECO:0000313" key="12">
    <source>
        <dbReference type="EMBL" id="CEM35162.1"/>
    </source>
</evidence>
<evidence type="ECO:0000256" key="4">
    <source>
        <dbReference type="ARBA" id="ARBA00022692"/>
    </source>
</evidence>
<evidence type="ECO:0000256" key="2">
    <source>
        <dbReference type="ARBA" id="ARBA00006375"/>
    </source>
</evidence>
<dbReference type="InterPro" id="IPR018108">
    <property type="entry name" value="MCP_transmembrane"/>
</dbReference>
<dbReference type="InParanoid" id="A0A0G4GW21"/>
<evidence type="ECO:0000256" key="8">
    <source>
        <dbReference type="ARBA" id="ARBA00023128"/>
    </source>
</evidence>
<keyword evidence="4 10" id="KW-0812">Transmembrane</keyword>
<name>A0A0G4GW21_VITBC</name>
<dbReference type="AlphaFoldDB" id="A0A0G4GW21"/>
<evidence type="ECO:0000256" key="7">
    <source>
        <dbReference type="ARBA" id="ARBA00022989"/>
    </source>
</evidence>
<evidence type="ECO:0000313" key="13">
    <source>
        <dbReference type="Proteomes" id="UP000041254"/>
    </source>
</evidence>
<dbReference type="STRING" id="1169540.A0A0G4GW21"/>
<dbReference type="EMBL" id="CDMY01000845">
    <property type="protein sequence ID" value="CEM35162.1"/>
    <property type="molecule type" value="Genomic_DNA"/>
</dbReference>
<proteinExistence type="inferred from homology"/>
<gene>
    <name evidence="12" type="ORF">Vbra_22402</name>
</gene>
<feature type="repeat" description="Solcar" evidence="10">
    <location>
        <begin position="12"/>
        <end position="101"/>
    </location>
</feature>
<reference evidence="12 13" key="1">
    <citation type="submission" date="2014-11" db="EMBL/GenBank/DDBJ databases">
        <authorList>
            <person name="Zhu J."/>
            <person name="Qi W."/>
            <person name="Song R."/>
        </authorList>
    </citation>
    <scope>NUCLEOTIDE SEQUENCE [LARGE SCALE GENOMIC DNA]</scope>
</reference>
<feature type="repeat" description="Solcar" evidence="10">
    <location>
        <begin position="109"/>
        <end position="200"/>
    </location>
</feature>
<dbReference type="OMA" id="VWSNIIC"/>
<dbReference type="Proteomes" id="UP000041254">
    <property type="component" value="Unassembled WGS sequence"/>
</dbReference>
<feature type="repeat" description="Solcar" evidence="10">
    <location>
        <begin position="208"/>
        <end position="298"/>
    </location>
</feature>
<keyword evidence="8" id="KW-0496">Mitochondrion</keyword>
<evidence type="ECO:0000256" key="5">
    <source>
        <dbReference type="ARBA" id="ARBA00022737"/>
    </source>
</evidence>